<dbReference type="PROSITE" id="PS00856">
    <property type="entry name" value="GUANYLATE_KINASE_1"/>
    <property type="match status" value="1"/>
</dbReference>
<dbReference type="SUPFAM" id="SSF51045">
    <property type="entry name" value="WW domain"/>
    <property type="match status" value="1"/>
</dbReference>
<dbReference type="Pfam" id="PF00397">
    <property type="entry name" value="WW"/>
    <property type="match status" value="1"/>
</dbReference>
<feature type="compositionally biased region" description="Acidic residues" evidence="4">
    <location>
        <begin position="1127"/>
        <end position="1141"/>
    </location>
</feature>
<dbReference type="PROSITE" id="PS50052">
    <property type="entry name" value="GUANYLATE_KINASE_2"/>
    <property type="match status" value="1"/>
</dbReference>
<keyword evidence="2" id="KW-0677">Repeat</keyword>
<dbReference type="FunFam" id="2.30.42.10:FF:000321">
    <property type="entry name" value="MAGI family member, X-linked b"/>
    <property type="match status" value="1"/>
</dbReference>
<dbReference type="InterPro" id="IPR008145">
    <property type="entry name" value="GK/Ca_channel_bsu"/>
</dbReference>
<evidence type="ECO:0000259" key="5">
    <source>
        <dbReference type="PROSITE" id="PS50020"/>
    </source>
</evidence>
<dbReference type="PROSITE" id="PS01159">
    <property type="entry name" value="WW_DOMAIN_1"/>
    <property type="match status" value="1"/>
</dbReference>
<feature type="region of interest" description="Disordered" evidence="4">
    <location>
        <begin position="433"/>
        <end position="456"/>
    </location>
</feature>
<dbReference type="Proteomes" id="UP001044222">
    <property type="component" value="Chromosome 14"/>
</dbReference>
<evidence type="ECO:0000256" key="2">
    <source>
        <dbReference type="ARBA" id="ARBA00022737"/>
    </source>
</evidence>
<feature type="domain" description="PDZ" evidence="7">
    <location>
        <begin position="873"/>
        <end position="955"/>
    </location>
</feature>
<evidence type="ECO:0000313" key="8">
    <source>
        <dbReference type="EMBL" id="KAG5836454.1"/>
    </source>
</evidence>
<dbReference type="InterPro" id="IPR027417">
    <property type="entry name" value="P-loop_NTPase"/>
</dbReference>
<dbReference type="InterPro" id="IPR001202">
    <property type="entry name" value="WW_dom"/>
</dbReference>
<feature type="domain" description="PDZ" evidence="7">
    <location>
        <begin position="26"/>
        <end position="94"/>
    </location>
</feature>
<dbReference type="SUPFAM" id="SSF50156">
    <property type="entry name" value="PDZ domain-like"/>
    <property type="match status" value="5"/>
</dbReference>
<dbReference type="GO" id="GO:0007165">
    <property type="term" value="P:signal transduction"/>
    <property type="evidence" value="ECO:0007669"/>
    <property type="project" value="TreeGrafter"/>
</dbReference>
<dbReference type="FunFam" id="2.30.42.10:FF:000288">
    <property type="entry name" value="MAGI family member, X-linked a"/>
    <property type="match status" value="1"/>
</dbReference>
<dbReference type="SMART" id="SM00072">
    <property type="entry name" value="GuKc"/>
    <property type="match status" value="1"/>
</dbReference>
<evidence type="ECO:0000256" key="1">
    <source>
        <dbReference type="ARBA" id="ARBA00004170"/>
    </source>
</evidence>
<dbReference type="Pfam" id="PF00625">
    <property type="entry name" value="Guanylate_kin"/>
    <property type="match status" value="1"/>
</dbReference>
<feature type="compositionally biased region" description="Polar residues" evidence="4">
    <location>
        <begin position="439"/>
        <end position="449"/>
    </location>
</feature>
<dbReference type="GO" id="GO:0005911">
    <property type="term" value="C:cell-cell junction"/>
    <property type="evidence" value="ECO:0007669"/>
    <property type="project" value="TreeGrafter"/>
</dbReference>
<dbReference type="PANTHER" id="PTHR10316">
    <property type="entry name" value="MEMBRANE ASSOCIATED GUANYLATE KINASE-RELATED"/>
    <property type="match status" value="1"/>
</dbReference>
<dbReference type="InterPro" id="IPR001478">
    <property type="entry name" value="PDZ"/>
</dbReference>
<feature type="compositionally biased region" description="Low complexity" evidence="4">
    <location>
        <begin position="1201"/>
        <end position="1229"/>
    </location>
</feature>
<sequence length="1264" mass="134846">MSKVAVKKLHWRSKVQESFVPLGGASGELGVAIGGGADYGEFPFVTAAPGGGATVGDVILEIGGTPVLGMTLGDVRGVLNSCPHPIRIKTVSPGSTLCKDLRLYLSKCFTPGSMDSQLQQVIRENLYLRAVPCTTRQPRDGEISGVDYNFVSIEEFFSLEESGALLESGKFKGNYYGTPRPVHIGPDSPPITYQEHRNLLRNFRTRSKSLSNLEKAAEEGENSEEDSGLSGGSVGASSAPPPTLSPSQSRDSSGGDGSALENGGSSNGGRGGLPENWELAFSESGEPYYIDHNSKTTSWLDPRTQSREAVSKTELPAFTDQPSELKGYSIHTRLSKGPRGFGFNIVGGSRPREFLQVYSVTPGGPPALNTADILVYINDACVLGMSHKEVVEMLKSVPVGHSVDVVLRRGYPMLYNPDGCPKQPHAIAMDTREPAPPLATSQPQGQQPAHPSLNGVLPHMDTSYPSMQPGHLGLNGVLPHADAPYPGMLLGSGRPAAPAPERSLPNHGTSVAISGTGSLRASLIRNHNNNSLPAPPPPLLHTPKSSESDLSAATLPISKLPLPQPECYGGGQGGHLALVKRVWDRRQCPSLQAGDAIIKINGADVQSLSFAQVQRVLQEHTKQGEVVLLVYRGGLLSSPISPNSSKQTPPPLLRPPLLSLTSEGSSPPSDALVPPHTTLTPPSPALDPPPWCRAPASWTRYPSLSPWSPGIGWAWRMGRAGREGAAAGPLGAGARGPEDGRSPVLSRAFEVELRRRPGEGFGFVIASQDVENGRASSLLPHRFVTVRRGSPAARSGQIRPGDRLEAVEGRSVVTLPHRDLAQILRQAGNTLRLTIIPRANTGSSRQSEPTDFDSSYRTRKNHRSRPKDSRYYSVDLERGPTGFGFSLRGGSEYNMGLYVLGLMEGGPASRCHKIQVSDQLVEINGDSTAGMTHSQAVEQIRRGGHRIHLVLKKGNGYVPDYVELSSLSLCMTNSKLGEPCFYVIGRTENMRLALSSEQPPPLPVPEESGVAAVEGPDRKSRRSKVKQKRGGPERGRGRGRGRFGRTGQEQGADPDTDPEAEAGERRAEQQGRRSRSAGPGTHSLPRGAPSSRGRERGGGEEPDSGRETERGRRRGRERGRRVKGAREEEEENGKASEEEEAERLASLPIPSQRLPRPKSARGGAGAEQTAGTPPPAPDRAPDRAPFSFLMSLDPEAAESTPGPAYRRPAFPGPAYRRPAFRGPAFRACPSPRPPPCRSGGNGGPRIGRGAPCAPAPGSNPAPGN</sequence>
<dbReference type="PROSITE" id="PS50020">
    <property type="entry name" value="WW_DOMAIN_2"/>
    <property type="match status" value="1"/>
</dbReference>
<dbReference type="GO" id="GO:0005737">
    <property type="term" value="C:cytoplasm"/>
    <property type="evidence" value="ECO:0007669"/>
    <property type="project" value="TreeGrafter"/>
</dbReference>
<dbReference type="Gene3D" id="2.20.70.10">
    <property type="match status" value="1"/>
</dbReference>
<dbReference type="FunFam" id="2.20.70.10:FF:000034">
    <property type="entry name" value="syntaxin-binding protein 4 isoform X1"/>
    <property type="match status" value="1"/>
</dbReference>
<dbReference type="SMART" id="SM00228">
    <property type="entry name" value="PDZ"/>
    <property type="match status" value="5"/>
</dbReference>
<evidence type="ECO:0000259" key="6">
    <source>
        <dbReference type="PROSITE" id="PS50052"/>
    </source>
</evidence>
<feature type="region of interest" description="Disordered" evidence="4">
    <location>
        <begin position="639"/>
        <end position="691"/>
    </location>
</feature>
<dbReference type="PANTHER" id="PTHR10316:SF41">
    <property type="entry name" value="MAGI FAMILY MEMBER, X-LINKED A-RELATED"/>
    <property type="match status" value="1"/>
</dbReference>
<evidence type="ECO:0000256" key="3">
    <source>
        <dbReference type="ARBA" id="ARBA00023136"/>
    </source>
</evidence>
<name>A0A9D3LVF4_ANGAN</name>
<keyword evidence="3" id="KW-0472">Membrane</keyword>
<dbReference type="CDD" id="cd00201">
    <property type="entry name" value="WW"/>
    <property type="match status" value="1"/>
</dbReference>
<feature type="compositionally biased region" description="Basic residues" evidence="4">
    <location>
        <begin position="1019"/>
        <end position="1029"/>
    </location>
</feature>
<dbReference type="SMART" id="SM00456">
    <property type="entry name" value="WW"/>
    <property type="match status" value="1"/>
</dbReference>
<dbReference type="SUPFAM" id="SSF52540">
    <property type="entry name" value="P-loop containing nucleoside triphosphate hydrolases"/>
    <property type="match status" value="1"/>
</dbReference>
<dbReference type="InterPro" id="IPR036034">
    <property type="entry name" value="PDZ_sf"/>
</dbReference>
<feature type="domain" description="Guanylate kinase-like" evidence="6">
    <location>
        <begin position="102"/>
        <end position="178"/>
    </location>
</feature>
<proteinExistence type="predicted"/>
<accession>A0A9D3LVF4</accession>
<dbReference type="Pfam" id="PF00595">
    <property type="entry name" value="PDZ"/>
    <property type="match status" value="3"/>
</dbReference>
<feature type="domain" description="PDZ" evidence="7">
    <location>
        <begin position="331"/>
        <end position="396"/>
    </location>
</feature>
<comment type="subcellular location">
    <subcellularLocation>
        <location evidence="1">Membrane</location>
        <topology evidence="1">Peripheral membrane protein</topology>
    </subcellularLocation>
</comment>
<evidence type="ECO:0000256" key="4">
    <source>
        <dbReference type="SAM" id="MobiDB-lite"/>
    </source>
</evidence>
<evidence type="ECO:0000259" key="7">
    <source>
        <dbReference type="PROSITE" id="PS50106"/>
    </source>
</evidence>
<dbReference type="CDD" id="cd06735">
    <property type="entry name" value="PDZ5_MAGI-1_3-like"/>
    <property type="match status" value="1"/>
</dbReference>
<dbReference type="FunFam" id="3.30.63.10:FF:000003">
    <property type="entry name" value="Membrane-associated guanylate kinase, WW and PDZ domain-containing protein 3 isoform 1"/>
    <property type="match status" value="1"/>
</dbReference>
<dbReference type="CDD" id="cd06734">
    <property type="entry name" value="PDZ4_MAGI-1_3-like"/>
    <property type="match status" value="1"/>
</dbReference>
<feature type="compositionally biased region" description="Basic and acidic residues" evidence="4">
    <location>
        <begin position="1092"/>
        <end position="1110"/>
    </location>
</feature>
<feature type="region of interest" description="Disordered" evidence="4">
    <location>
        <begin position="211"/>
        <end position="277"/>
    </location>
</feature>
<feature type="compositionally biased region" description="Pro residues" evidence="4">
    <location>
        <begin position="681"/>
        <end position="691"/>
    </location>
</feature>
<feature type="compositionally biased region" description="Acidic residues" evidence="4">
    <location>
        <begin position="1052"/>
        <end position="1061"/>
    </location>
</feature>
<dbReference type="EMBL" id="JAFIRN010000014">
    <property type="protein sequence ID" value="KAG5836454.1"/>
    <property type="molecule type" value="Genomic_DNA"/>
</dbReference>
<feature type="compositionally biased region" description="Basic and acidic residues" evidence="4">
    <location>
        <begin position="1062"/>
        <end position="1071"/>
    </location>
</feature>
<dbReference type="InterPro" id="IPR020590">
    <property type="entry name" value="Guanylate_kinase_CS"/>
</dbReference>
<dbReference type="GO" id="GO:0016020">
    <property type="term" value="C:membrane"/>
    <property type="evidence" value="ECO:0007669"/>
    <property type="project" value="UniProtKB-SubCell"/>
</dbReference>
<feature type="region of interest" description="Disordered" evidence="4">
    <location>
        <begin position="489"/>
        <end position="512"/>
    </location>
</feature>
<keyword evidence="9" id="KW-1185">Reference proteome</keyword>
<dbReference type="PROSITE" id="PS50106">
    <property type="entry name" value="PDZ"/>
    <property type="match status" value="4"/>
</dbReference>
<feature type="domain" description="WW" evidence="5">
    <location>
        <begin position="271"/>
        <end position="304"/>
    </location>
</feature>
<feature type="region of interest" description="Disordered" evidence="4">
    <location>
        <begin position="526"/>
        <end position="551"/>
    </location>
</feature>
<evidence type="ECO:0000313" key="9">
    <source>
        <dbReference type="Proteomes" id="UP001044222"/>
    </source>
</evidence>
<feature type="compositionally biased region" description="Pro residues" evidence="4">
    <location>
        <begin position="1253"/>
        <end position="1264"/>
    </location>
</feature>
<feature type="compositionally biased region" description="Basic residues" evidence="4">
    <location>
        <begin position="1111"/>
        <end position="1123"/>
    </location>
</feature>
<dbReference type="AlphaFoldDB" id="A0A9D3LVF4"/>
<dbReference type="Gene3D" id="3.30.63.10">
    <property type="entry name" value="Guanylate Kinase phosphate binding domain"/>
    <property type="match status" value="1"/>
</dbReference>
<dbReference type="InterPro" id="IPR036020">
    <property type="entry name" value="WW_dom_sf"/>
</dbReference>
<feature type="region of interest" description="Disordered" evidence="4">
    <location>
        <begin position="994"/>
        <end position="1264"/>
    </location>
</feature>
<reference evidence="8" key="1">
    <citation type="submission" date="2021-01" db="EMBL/GenBank/DDBJ databases">
        <title>A chromosome-scale assembly of European eel, Anguilla anguilla.</title>
        <authorList>
            <person name="Henkel C."/>
            <person name="Jong-Raadsen S.A."/>
            <person name="Dufour S."/>
            <person name="Weltzien F.-A."/>
            <person name="Palstra A.P."/>
            <person name="Pelster B."/>
            <person name="Spaink H.P."/>
            <person name="Van Den Thillart G.E."/>
            <person name="Jansen H."/>
            <person name="Zahm M."/>
            <person name="Klopp C."/>
            <person name="Cedric C."/>
            <person name="Louis A."/>
            <person name="Berthelot C."/>
            <person name="Parey E."/>
            <person name="Roest Crollius H."/>
            <person name="Montfort J."/>
            <person name="Robinson-Rechavi M."/>
            <person name="Bucao C."/>
            <person name="Bouchez O."/>
            <person name="Gislard M."/>
            <person name="Lluch J."/>
            <person name="Milhes M."/>
            <person name="Lampietro C."/>
            <person name="Lopez Roques C."/>
            <person name="Donnadieu C."/>
            <person name="Braasch I."/>
            <person name="Desvignes T."/>
            <person name="Postlethwait J."/>
            <person name="Bobe J."/>
            <person name="Guiguen Y."/>
            <person name="Dirks R."/>
        </authorList>
    </citation>
    <scope>NUCLEOTIDE SEQUENCE</scope>
    <source>
        <strain evidence="8">Tag_6206</strain>
        <tissue evidence="8">Liver</tissue>
    </source>
</reference>
<comment type="caution">
    <text evidence="8">The sequence shown here is derived from an EMBL/GenBank/DDBJ whole genome shotgun (WGS) entry which is preliminary data.</text>
</comment>
<dbReference type="FunFam" id="2.30.42.10:FF:000249">
    <property type="entry name" value="membrane-associated guanylate kinase, WW and PDZ domain-containing protein 1-like isoform X2"/>
    <property type="match status" value="1"/>
</dbReference>
<dbReference type="FunFam" id="2.30.42.10:FF:000260">
    <property type="entry name" value="membrane-associated guanylate kinase, WW and PDZ domain-containing protein 1-like isoform X3"/>
    <property type="match status" value="1"/>
</dbReference>
<feature type="compositionally biased region" description="Polar residues" evidence="4">
    <location>
        <begin position="840"/>
        <end position="855"/>
    </location>
</feature>
<organism evidence="8 9">
    <name type="scientific">Anguilla anguilla</name>
    <name type="common">European freshwater eel</name>
    <name type="synonym">Muraena anguilla</name>
    <dbReference type="NCBI Taxonomy" id="7936"/>
    <lineage>
        <taxon>Eukaryota</taxon>
        <taxon>Metazoa</taxon>
        <taxon>Chordata</taxon>
        <taxon>Craniata</taxon>
        <taxon>Vertebrata</taxon>
        <taxon>Euteleostomi</taxon>
        <taxon>Actinopterygii</taxon>
        <taxon>Neopterygii</taxon>
        <taxon>Teleostei</taxon>
        <taxon>Anguilliformes</taxon>
        <taxon>Anguillidae</taxon>
        <taxon>Anguilla</taxon>
    </lineage>
</organism>
<dbReference type="InterPro" id="IPR008144">
    <property type="entry name" value="Guanylate_kin-like_dom"/>
</dbReference>
<feature type="domain" description="PDZ" evidence="7">
    <location>
        <begin position="750"/>
        <end position="839"/>
    </location>
</feature>
<feature type="region of interest" description="Disordered" evidence="4">
    <location>
        <begin position="836"/>
        <end position="873"/>
    </location>
</feature>
<protein>
    <submittedName>
        <fullName evidence="8">Uncharacterized protein</fullName>
    </submittedName>
</protein>
<gene>
    <name evidence="8" type="ORF">ANANG_G00254930</name>
</gene>
<dbReference type="Gene3D" id="2.30.42.10">
    <property type="match status" value="5"/>
</dbReference>